<dbReference type="InterPro" id="IPR022896">
    <property type="entry name" value="TrioseP_Isoase_bac/euk"/>
</dbReference>
<comment type="similarity">
    <text evidence="3 8 9">Belongs to the triosephosphate isomerase family.</text>
</comment>
<dbReference type="KEGG" id="bsan:CHH28_00475"/>
<comment type="subunit">
    <text evidence="8 9">Homodimer.</text>
</comment>
<dbReference type="InterPro" id="IPR013785">
    <property type="entry name" value="Aldolase_TIM"/>
</dbReference>
<dbReference type="PANTHER" id="PTHR21139">
    <property type="entry name" value="TRIOSEPHOSPHATE ISOMERASE"/>
    <property type="match status" value="1"/>
</dbReference>
<evidence type="ECO:0000313" key="11">
    <source>
        <dbReference type="Proteomes" id="UP000202440"/>
    </source>
</evidence>
<reference evidence="10 11" key="1">
    <citation type="submission" date="2017-07" db="EMBL/GenBank/DDBJ databases">
        <title>Annotated genome sequence of Bacterioplanes sanyensis isolated from Red Sea.</title>
        <authorList>
            <person name="Rehman Z.U."/>
        </authorList>
    </citation>
    <scope>NUCLEOTIDE SEQUENCE [LARGE SCALE GENOMIC DNA]</scope>
    <source>
        <strain evidence="10 11">NV9</strain>
    </source>
</reference>
<dbReference type="GO" id="GO:0005829">
    <property type="term" value="C:cytosol"/>
    <property type="evidence" value="ECO:0007669"/>
    <property type="project" value="TreeGrafter"/>
</dbReference>
<dbReference type="GO" id="GO:0006096">
    <property type="term" value="P:glycolytic process"/>
    <property type="evidence" value="ECO:0007669"/>
    <property type="project" value="UniProtKB-UniRule"/>
</dbReference>
<keyword evidence="11" id="KW-1185">Reference proteome</keyword>
<evidence type="ECO:0000256" key="7">
    <source>
        <dbReference type="ARBA" id="ARBA00023235"/>
    </source>
</evidence>
<dbReference type="GO" id="GO:0004807">
    <property type="term" value="F:triose-phosphate isomerase activity"/>
    <property type="evidence" value="ECO:0007669"/>
    <property type="project" value="UniProtKB-UniRule"/>
</dbReference>
<comment type="pathway">
    <text evidence="2">Carbohydrate metabolism; erythritol degradation.</text>
</comment>
<feature type="binding site" evidence="8">
    <location>
        <position position="210"/>
    </location>
    <ligand>
        <name>substrate</name>
    </ligand>
</feature>
<keyword evidence="7 8" id="KW-0413">Isomerase</keyword>
<comment type="catalytic activity">
    <reaction evidence="8 9">
        <text>D-glyceraldehyde 3-phosphate = dihydroxyacetone phosphate</text>
        <dbReference type="Rhea" id="RHEA:18585"/>
        <dbReference type="ChEBI" id="CHEBI:57642"/>
        <dbReference type="ChEBI" id="CHEBI:59776"/>
        <dbReference type="EC" id="5.3.1.1"/>
    </reaction>
</comment>
<keyword evidence="4 8" id="KW-0312">Gluconeogenesis</keyword>
<gene>
    <name evidence="8" type="primary">tpiA</name>
    <name evidence="10" type="ORF">CHH28_00475</name>
</gene>
<feature type="binding site" evidence="8">
    <location>
        <position position="171"/>
    </location>
    <ligand>
        <name>substrate</name>
    </ligand>
</feature>
<feature type="active site" description="Electrophile" evidence="8">
    <location>
        <position position="93"/>
    </location>
</feature>
<dbReference type="PANTHER" id="PTHR21139:SF42">
    <property type="entry name" value="TRIOSEPHOSPHATE ISOMERASE"/>
    <property type="match status" value="1"/>
</dbReference>
<dbReference type="InterPro" id="IPR035990">
    <property type="entry name" value="TIM_sf"/>
</dbReference>
<comment type="function">
    <text evidence="8">Involved in the gluconeogenesis. Catalyzes stereospecifically the conversion of dihydroxyacetone phosphate (DHAP) to D-glyceraldehyde-3-phosphate (G3P).</text>
</comment>
<proteinExistence type="inferred from homology"/>
<dbReference type="EC" id="5.3.1.1" evidence="8 9"/>
<keyword evidence="5 8" id="KW-0963">Cytoplasm</keyword>
<dbReference type="Pfam" id="PF00121">
    <property type="entry name" value="TIM"/>
    <property type="match status" value="1"/>
</dbReference>
<evidence type="ECO:0000256" key="2">
    <source>
        <dbReference type="ARBA" id="ARBA00004939"/>
    </source>
</evidence>
<evidence type="ECO:0000313" key="10">
    <source>
        <dbReference type="EMBL" id="ASP37250.1"/>
    </source>
</evidence>
<dbReference type="InterPro" id="IPR020861">
    <property type="entry name" value="Triosephosphate_isomerase_AS"/>
</dbReference>
<evidence type="ECO:0000256" key="3">
    <source>
        <dbReference type="ARBA" id="ARBA00007422"/>
    </source>
</evidence>
<dbReference type="SUPFAM" id="SSF51351">
    <property type="entry name" value="Triosephosphate isomerase (TIM)"/>
    <property type="match status" value="1"/>
</dbReference>
<dbReference type="UniPathway" id="UPA00138"/>
<dbReference type="GO" id="GO:0046166">
    <property type="term" value="P:glyceraldehyde-3-phosphate biosynthetic process"/>
    <property type="evidence" value="ECO:0007669"/>
    <property type="project" value="TreeGrafter"/>
</dbReference>
<comment type="subcellular location">
    <subcellularLocation>
        <location evidence="8 9">Cytoplasm</location>
    </subcellularLocation>
</comment>
<protein>
    <recommendedName>
        <fullName evidence="8 9">Triosephosphate isomerase</fullName>
        <shortName evidence="8">TIM</shortName>
        <shortName evidence="8">TPI</shortName>
        <ecNumber evidence="8 9">5.3.1.1</ecNumber>
    </recommendedName>
    <alternativeName>
        <fullName evidence="8">Triose-phosphate isomerase</fullName>
    </alternativeName>
</protein>
<dbReference type="HAMAP" id="MF_00147_B">
    <property type="entry name" value="TIM_B"/>
    <property type="match status" value="1"/>
</dbReference>
<dbReference type="PROSITE" id="PS51440">
    <property type="entry name" value="TIM_2"/>
    <property type="match status" value="1"/>
</dbReference>
<dbReference type="GO" id="GO:0019563">
    <property type="term" value="P:glycerol catabolic process"/>
    <property type="evidence" value="ECO:0007669"/>
    <property type="project" value="TreeGrafter"/>
</dbReference>
<evidence type="ECO:0000256" key="8">
    <source>
        <dbReference type="HAMAP-Rule" id="MF_00147"/>
    </source>
</evidence>
<dbReference type="Proteomes" id="UP000202440">
    <property type="component" value="Chromosome"/>
</dbReference>
<dbReference type="EMBL" id="CP022530">
    <property type="protein sequence ID" value="ASP37250.1"/>
    <property type="molecule type" value="Genomic_DNA"/>
</dbReference>
<evidence type="ECO:0000256" key="6">
    <source>
        <dbReference type="ARBA" id="ARBA00023152"/>
    </source>
</evidence>
<accession>A0A222FER6</accession>
<keyword evidence="6 8" id="KW-0324">Glycolysis</keyword>
<comment type="pathway">
    <text evidence="8 9">Carbohydrate biosynthesis; gluconeogenesis.</text>
</comment>
<feature type="binding site" evidence="8">
    <location>
        <begin position="231"/>
        <end position="232"/>
    </location>
    <ligand>
        <name>substrate</name>
    </ligand>
</feature>
<dbReference type="RefSeq" id="WP_094058468.1">
    <property type="nucleotide sequence ID" value="NZ_CP022530.1"/>
</dbReference>
<organism evidence="10 11">
    <name type="scientific">Bacterioplanes sanyensis</name>
    <dbReference type="NCBI Taxonomy" id="1249553"/>
    <lineage>
        <taxon>Bacteria</taxon>
        <taxon>Pseudomonadati</taxon>
        <taxon>Pseudomonadota</taxon>
        <taxon>Gammaproteobacteria</taxon>
        <taxon>Oceanospirillales</taxon>
        <taxon>Oceanospirillaceae</taxon>
        <taxon>Bacterioplanes</taxon>
    </lineage>
</organism>
<dbReference type="CDD" id="cd00311">
    <property type="entry name" value="TIM"/>
    <property type="match status" value="1"/>
</dbReference>
<name>A0A222FER6_9GAMM</name>
<evidence type="ECO:0000256" key="4">
    <source>
        <dbReference type="ARBA" id="ARBA00022432"/>
    </source>
</evidence>
<feature type="binding site" evidence="8">
    <location>
        <begin position="9"/>
        <end position="11"/>
    </location>
    <ligand>
        <name>substrate</name>
    </ligand>
</feature>
<comment type="pathway">
    <text evidence="1 8 9">Carbohydrate degradation; glycolysis; D-glyceraldehyde 3-phosphate from glycerone phosphate: step 1/1.</text>
</comment>
<dbReference type="PROSITE" id="PS00171">
    <property type="entry name" value="TIM_1"/>
    <property type="match status" value="1"/>
</dbReference>
<dbReference type="FunFam" id="3.20.20.70:FF:000016">
    <property type="entry name" value="Triosephosphate isomerase"/>
    <property type="match status" value="1"/>
</dbReference>
<dbReference type="UniPathway" id="UPA00109">
    <property type="reaction ID" value="UER00189"/>
</dbReference>
<dbReference type="AlphaFoldDB" id="A0A222FER6"/>
<sequence length="246" mass="26087">MRRRLIAGNWKMNGSAASARALLQRLAEFADDSKDVVVFPPMPYLSLAIDGNASSRVGTGAQNCAAYEQGAYTGEVSASMIADLGARHVLVGHSERRALFAENDATVLAKVQQALAAKLTVYVCVGETLAQRRQDQQQTVVAEQLQALIAELPASAWSSIVVAYEPVWAIGTGETATPEQAQAMHAFIRSQLQQVSPDVAEQTRILYGGSVKAANAAELFSQPDIDGGLVGGASLDAEEFLAICHS</sequence>
<dbReference type="Gene3D" id="3.20.20.70">
    <property type="entry name" value="Aldolase class I"/>
    <property type="match status" value="1"/>
</dbReference>
<dbReference type="NCBIfam" id="TIGR00419">
    <property type="entry name" value="tim"/>
    <property type="match status" value="1"/>
</dbReference>
<feature type="active site" description="Proton acceptor" evidence="8">
    <location>
        <position position="165"/>
    </location>
</feature>
<dbReference type="OrthoDB" id="9809429at2"/>
<evidence type="ECO:0000256" key="9">
    <source>
        <dbReference type="RuleBase" id="RU363013"/>
    </source>
</evidence>
<dbReference type="GO" id="GO:0006094">
    <property type="term" value="P:gluconeogenesis"/>
    <property type="evidence" value="ECO:0007669"/>
    <property type="project" value="UniProtKB-UniRule"/>
</dbReference>
<evidence type="ECO:0000256" key="1">
    <source>
        <dbReference type="ARBA" id="ARBA00004680"/>
    </source>
</evidence>
<evidence type="ECO:0000256" key="5">
    <source>
        <dbReference type="ARBA" id="ARBA00022490"/>
    </source>
</evidence>
<dbReference type="InterPro" id="IPR000652">
    <property type="entry name" value="Triosephosphate_isomerase"/>
</dbReference>